<dbReference type="PANTHER" id="PTHR35333:SF3">
    <property type="entry name" value="BETA-LACTAMASE-TYPE TRANSPEPTIDASE FOLD CONTAINING PROTEIN"/>
    <property type="match status" value="1"/>
</dbReference>
<keyword evidence="3" id="KW-1185">Reference proteome</keyword>
<evidence type="ECO:0000313" key="3">
    <source>
        <dbReference type="Proteomes" id="UP000317303"/>
    </source>
</evidence>
<dbReference type="EMBL" id="VLJV01000001">
    <property type="protein sequence ID" value="TWH19435.1"/>
    <property type="molecule type" value="Genomic_DNA"/>
</dbReference>
<dbReference type="PANTHER" id="PTHR35333">
    <property type="entry name" value="BETA-LACTAMASE"/>
    <property type="match status" value="1"/>
</dbReference>
<dbReference type="SUPFAM" id="SSF56601">
    <property type="entry name" value="beta-lactamase/transpeptidase-like"/>
    <property type="match status" value="1"/>
</dbReference>
<feature type="domain" description="Beta-lactamase class A catalytic" evidence="1">
    <location>
        <begin position="32"/>
        <end position="277"/>
    </location>
</feature>
<dbReference type="Proteomes" id="UP000317303">
    <property type="component" value="Unassembled WGS sequence"/>
</dbReference>
<evidence type="ECO:0000259" key="1">
    <source>
        <dbReference type="Pfam" id="PF13354"/>
    </source>
</evidence>
<dbReference type="OrthoDB" id="33989at2"/>
<dbReference type="InterPro" id="IPR000871">
    <property type="entry name" value="Beta-lactam_class-A"/>
</dbReference>
<organism evidence="2 3">
    <name type="scientific">Prauserella rugosa</name>
    <dbReference type="NCBI Taxonomy" id="43354"/>
    <lineage>
        <taxon>Bacteria</taxon>
        <taxon>Bacillati</taxon>
        <taxon>Actinomycetota</taxon>
        <taxon>Actinomycetes</taxon>
        <taxon>Pseudonocardiales</taxon>
        <taxon>Pseudonocardiaceae</taxon>
        <taxon>Prauserella</taxon>
    </lineage>
</organism>
<dbReference type="Pfam" id="PF13354">
    <property type="entry name" value="Beta-lactamase2"/>
    <property type="match status" value="1"/>
</dbReference>
<dbReference type="AlphaFoldDB" id="A0A660CEX9"/>
<dbReference type="InterPro" id="IPR012338">
    <property type="entry name" value="Beta-lactam/transpept-like"/>
</dbReference>
<gene>
    <name evidence="2" type="ORF">JD82_01260</name>
</gene>
<evidence type="ECO:0000313" key="2">
    <source>
        <dbReference type="EMBL" id="TWH19435.1"/>
    </source>
</evidence>
<dbReference type="RefSeq" id="WP_030530483.1">
    <property type="nucleotide sequence ID" value="NZ_JOIJ01000002.1"/>
</dbReference>
<comment type="caution">
    <text evidence="2">The sequence shown here is derived from an EMBL/GenBank/DDBJ whole genome shotgun (WGS) entry which is preliminary data.</text>
</comment>
<proteinExistence type="predicted"/>
<sequence length="306" mass="32690">MTTPPIAGDGADLLALADDIWRRWRRVRIHGGFVARNVDTGRRICVDPDRLWPLASVAKVPLALVVADRIARGELAGDRMITIDPARRSEGPTGLSTFRHPATCAVADLLGQMIAISDNAAADALFELVPPAEVTSRLREWGVDAVHVRHPMHLMYEAATRVAGPDFTLGRRLAVEGARPDGGHVIDSLDIHRATVGSAAALADLVCRIWTGDIDAAEDACAAVRDAMYRQLLSPRIGADLQADDIRIAGKTGSFLTLRHEIGLVEYGSSRIAVAALAASERTARIQQDVDLAIGAAARDAVEALA</sequence>
<protein>
    <submittedName>
        <fullName evidence="2">Beta-lactamase class A</fullName>
    </submittedName>
</protein>
<dbReference type="InterPro" id="IPR045155">
    <property type="entry name" value="Beta-lactam_cat"/>
</dbReference>
<dbReference type="GO" id="GO:0030655">
    <property type="term" value="P:beta-lactam antibiotic catabolic process"/>
    <property type="evidence" value="ECO:0007669"/>
    <property type="project" value="InterPro"/>
</dbReference>
<name>A0A660CEX9_9PSEU</name>
<dbReference type="Gene3D" id="3.40.710.10">
    <property type="entry name" value="DD-peptidase/beta-lactamase superfamily"/>
    <property type="match status" value="1"/>
</dbReference>
<accession>A0A660CEX9</accession>
<dbReference type="GO" id="GO:0046677">
    <property type="term" value="P:response to antibiotic"/>
    <property type="evidence" value="ECO:0007669"/>
    <property type="project" value="InterPro"/>
</dbReference>
<reference evidence="2 3" key="1">
    <citation type="submission" date="2019-07" db="EMBL/GenBank/DDBJ databases">
        <title>R&amp;d 2014.</title>
        <authorList>
            <person name="Klenk H.-P."/>
        </authorList>
    </citation>
    <scope>NUCLEOTIDE SEQUENCE [LARGE SCALE GENOMIC DNA]</scope>
    <source>
        <strain evidence="2 3">DSM 43194</strain>
    </source>
</reference>
<dbReference type="GO" id="GO:0008800">
    <property type="term" value="F:beta-lactamase activity"/>
    <property type="evidence" value="ECO:0007669"/>
    <property type="project" value="InterPro"/>
</dbReference>